<dbReference type="SUPFAM" id="SSF53850">
    <property type="entry name" value="Periplasmic binding protein-like II"/>
    <property type="match status" value="1"/>
</dbReference>
<dbReference type="Gene3D" id="3.40.190.10">
    <property type="entry name" value="Periplasmic binding protein-like II"/>
    <property type="match status" value="1"/>
</dbReference>
<dbReference type="PANTHER" id="PTHR42928">
    <property type="entry name" value="TRICARBOXYLATE-BINDING PROTEIN"/>
    <property type="match status" value="1"/>
</dbReference>
<comment type="similarity">
    <text evidence="1">Belongs to the UPF0065 (bug) family.</text>
</comment>
<dbReference type="RefSeq" id="WP_062087158.1">
    <property type="nucleotide sequence ID" value="NZ_FCOK02000023.1"/>
</dbReference>
<name>A0A158H1B6_9BURK</name>
<dbReference type="Proteomes" id="UP000054683">
    <property type="component" value="Unassembled WGS sequence"/>
</dbReference>
<dbReference type="Gene3D" id="3.40.190.150">
    <property type="entry name" value="Bordetella uptake gene, domain 1"/>
    <property type="match status" value="1"/>
</dbReference>
<dbReference type="Pfam" id="PF03401">
    <property type="entry name" value="TctC"/>
    <property type="match status" value="1"/>
</dbReference>
<evidence type="ECO:0000313" key="4">
    <source>
        <dbReference type="Proteomes" id="UP000054683"/>
    </source>
</evidence>
<dbReference type="OrthoDB" id="9780943at2"/>
<keyword evidence="2" id="KW-0732">Signal</keyword>
<proteinExistence type="inferred from homology"/>
<accession>A0A158H1B6</accession>
<dbReference type="InterPro" id="IPR042100">
    <property type="entry name" value="Bug_dom1"/>
</dbReference>
<dbReference type="EMBL" id="FCOK02000023">
    <property type="protein sequence ID" value="SAL38105.1"/>
    <property type="molecule type" value="Genomic_DNA"/>
</dbReference>
<evidence type="ECO:0000256" key="1">
    <source>
        <dbReference type="ARBA" id="ARBA00006987"/>
    </source>
</evidence>
<feature type="chain" id="PRO_5008501733" evidence="2">
    <location>
        <begin position="33"/>
        <end position="336"/>
    </location>
</feature>
<keyword evidence="3" id="KW-0675">Receptor</keyword>
<organism evidence="3 4">
    <name type="scientific">Caballeronia udeis</name>
    <dbReference type="NCBI Taxonomy" id="1232866"/>
    <lineage>
        <taxon>Bacteria</taxon>
        <taxon>Pseudomonadati</taxon>
        <taxon>Pseudomonadota</taxon>
        <taxon>Betaproteobacteria</taxon>
        <taxon>Burkholderiales</taxon>
        <taxon>Burkholderiaceae</taxon>
        <taxon>Caballeronia</taxon>
    </lineage>
</organism>
<evidence type="ECO:0000313" key="3">
    <source>
        <dbReference type="EMBL" id="SAL38105.1"/>
    </source>
</evidence>
<dbReference type="InterPro" id="IPR005064">
    <property type="entry name" value="BUG"/>
</dbReference>
<dbReference type="AlphaFoldDB" id="A0A158H1B6"/>
<dbReference type="CDD" id="cd07012">
    <property type="entry name" value="PBP2_Bug_TTT"/>
    <property type="match status" value="1"/>
</dbReference>
<dbReference type="PANTHER" id="PTHR42928:SF3">
    <property type="entry name" value="UPF0065 PROTEIN YFLP"/>
    <property type="match status" value="1"/>
</dbReference>
<sequence length="336" mass="35250">MGKTGSTRFNRRSAALFSCVVLLAINSIAARAADGWQPHRPVEIVVPSAPGGGLDLVGRTLQSVIQQDKLSSKPVTVINRPGGGGTVGIAYINSHPGDGHYVSVQALPLITNRITGISTVGVDDVTPLAVFVTEPVVFAVAASGPIKTGKDLIEMLKKDPSAVSMAVSSSPGGQSHDAAALVLRAAGQDPKKLKIVFFDSGGEAVTSLMGGHVTASATPAGVVLGPSQAGRVRMIGIPSNSREGGDLANVPTWKEQGVNVDFSTWRVLVGPKNMTPDEIAWWDNVLKKATSSPEWSAAVKRNLWTADYKNSAETKVFLNEEQKRLTSLLTDLGLAK</sequence>
<dbReference type="PIRSF" id="PIRSF017082">
    <property type="entry name" value="YflP"/>
    <property type="match status" value="1"/>
</dbReference>
<evidence type="ECO:0000256" key="2">
    <source>
        <dbReference type="SAM" id="SignalP"/>
    </source>
</evidence>
<reference evidence="3 4" key="1">
    <citation type="submission" date="2016-01" db="EMBL/GenBank/DDBJ databases">
        <authorList>
            <person name="Oliw E.H."/>
        </authorList>
    </citation>
    <scope>NUCLEOTIDE SEQUENCE [LARGE SCALE GENOMIC DNA]</scope>
    <source>
        <strain evidence="3">LMG 27134</strain>
    </source>
</reference>
<gene>
    <name evidence="3" type="ORF">AWB69_03723</name>
</gene>
<feature type="signal peptide" evidence="2">
    <location>
        <begin position="1"/>
        <end position="32"/>
    </location>
</feature>
<protein>
    <submittedName>
        <fullName evidence="3">Tripartite tricarboxylate transporter family receptor</fullName>
    </submittedName>
</protein>